<evidence type="ECO:0000256" key="1">
    <source>
        <dbReference type="SAM" id="SignalP"/>
    </source>
</evidence>
<reference evidence="2 3" key="1">
    <citation type="submission" date="2021-06" db="EMBL/GenBank/DDBJ databases">
        <title>A haploid diamondback moth (Plutella xylostella L.) genome assembly resolves 31 chromosomes and identifies a diamide resistance mutation.</title>
        <authorList>
            <person name="Ward C.M."/>
            <person name="Perry K.D."/>
            <person name="Baker G."/>
            <person name="Powis K."/>
            <person name="Heckel D.G."/>
            <person name="Baxter S.W."/>
        </authorList>
    </citation>
    <scope>NUCLEOTIDE SEQUENCE [LARGE SCALE GENOMIC DNA]</scope>
    <source>
        <strain evidence="2 3">LV</strain>
        <tissue evidence="2">Single pupa</tissue>
    </source>
</reference>
<protein>
    <submittedName>
        <fullName evidence="2">Uncharacterized protein</fullName>
    </submittedName>
</protein>
<proteinExistence type="predicted"/>
<accession>A0ABQ7R3S9</accession>
<organism evidence="2 3">
    <name type="scientific">Plutella xylostella</name>
    <name type="common">Diamondback moth</name>
    <name type="synonym">Plutella maculipennis</name>
    <dbReference type="NCBI Taxonomy" id="51655"/>
    <lineage>
        <taxon>Eukaryota</taxon>
        <taxon>Metazoa</taxon>
        <taxon>Ecdysozoa</taxon>
        <taxon>Arthropoda</taxon>
        <taxon>Hexapoda</taxon>
        <taxon>Insecta</taxon>
        <taxon>Pterygota</taxon>
        <taxon>Neoptera</taxon>
        <taxon>Endopterygota</taxon>
        <taxon>Lepidoptera</taxon>
        <taxon>Glossata</taxon>
        <taxon>Ditrysia</taxon>
        <taxon>Yponomeutoidea</taxon>
        <taxon>Plutellidae</taxon>
        <taxon>Plutella</taxon>
    </lineage>
</organism>
<dbReference type="Proteomes" id="UP000823941">
    <property type="component" value="Chromosome 3"/>
</dbReference>
<name>A0ABQ7R3S9_PLUXY</name>
<comment type="caution">
    <text evidence="2">The sequence shown here is derived from an EMBL/GenBank/DDBJ whole genome shotgun (WGS) entry which is preliminary data.</text>
</comment>
<sequence length="65" mass="6789">MRAAVLLTCLALAAAGRCGGGSGAWGSHTHTQLQRGFVADHYHSEAVWTARGGVEPDPLEHTAAY</sequence>
<gene>
    <name evidence="2" type="ORF">JYU34_001346</name>
</gene>
<evidence type="ECO:0000313" key="2">
    <source>
        <dbReference type="EMBL" id="KAG7311924.1"/>
    </source>
</evidence>
<feature type="chain" id="PRO_5046418463" evidence="1">
    <location>
        <begin position="16"/>
        <end position="65"/>
    </location>
</feature>
<evidence type="ECO:0000313" key="3">
    <source>
        <dbReference type="Proteomes" id="UP000823941"/>
    </source>
</evidence>
<keyword evidence="3" id="KW-1185">Reference proteome</keyword>
<feature type="signal peptide" evidence="1">
    <location>
        <begin position="1"/>
        <end position="15"/>
    </location>
</feature>
<dbReference type="EMBL" id="JAHIBW010000003">
    <property type="protein sequence ID" value="KAG7311924.1"/>
    <property type="molecule type" value="Genomic_DNA"/>
</dbReference>
<keyword evidence="1" id="KW-0732">Signal</keyword>